<comment type="cofactor">
    <cofactor evidence="1">
        <name>Mg(2+)</name>
        <dbReference type="ChEBI" id="CHEBI:18420"/>
    </cofactor>
</comment>
<organism evidence="3 4">
    <name type="scientific">Coffea arabica</name>
    <name type="common">Arabian coffee</name>
    <dbReference type="NCBI Taxonomy" id="13443"/>
    <lineage>
        <taxon>Eukaryota</taxon>
        <taxon>Viridiplantae</taxon>
        <taxon>Streptophyta</taxon>
        <taxon>Embryophyta</taxon>
        <taxon>Tracheophyta</taxon>
        <taxon>Spermatophyta</taxon>
        <taxon>Magnoliopsida</taxon>
        <taxon>eudicotyledons</taxon>
        <taxon>Gunneridae</taxon>
        <taxon>Pentapetalae</taxon>
        <taxon>asterids</taxon>
        <taxon>lamiids</taxon>
        <taxon>Gentianales</taxon>
        <taxon>Rubiaceae</taxon>
        <taxon>Ixoroideae</taxon>
        <taxon>Gardenieae complex</taxon>
        <taxon>Bertiereae - Coffeeae clade</taxon>
        <taxon>Coffeeae</taxon>
        <taxon>Coffea</taxon>
    </lineage>
</organism>
<dbReference type="PANTHER" id="PTHR10492">
    <property type="match status" value="1"/>
</dbReference>
<evidence type="ECO:0000256" key="1">
    <source>
        <dbReference type="RuleBase" id="RU363044"/>
    </source>
</evidence>
<keyword evidence="3" id="KW-1185">Reference proteome</keyword>
<comment type="similarity">
    <text evidence="1">Belongs to the helicase family.</text>
</comment>
<keyword evidence="1" id="KW-0547">Nucleotide-binding</keyword>
<evidence type="ECO:0000313" key="4">
    <source>
        <dbReference type="RefSeq" id="XP_071909473.1"/>
    </source>
</evidence>
<comment type="catalytic activity">
    <reaction evidence="1">
        <text>ATP + H2O = ADP + phosphate + H(+)</text>
        <dbReference type="Rhea" id="RHEA:13065"/>
        <dbReference type="ChEBI" id="CHEBI:15377"/>
        <dbReference type="ChEBI" id="CHEBI:15378"/>
        <dbReference type="ChEBI" id="CHEBI:30616"/>
        <dbReference type="ChEBI" id="CHEBI:43474"/>
        <dbReference type="ChEBI" id="CHEBI:456216"/>
        <dbReference type="EC" id="5.6.2.3"/>
    </reaction>
</comment>
<dbReference type="InterPro" id="IPR010285">
    <property type="entry name" value="DNA_helicase_pif1-like_DEAD"/>
</dbReference>
<dbReference type="Gene3D" id="3.40.50.300">
    <property type="entry name" value="P-loop containing nucleotide triphosphate hydrolases"/>
    <property type="match status" value="1"/>
</dbReference>
<dbReference type="Proteomes" id="UP001652660">
    <property type="component" value="Chromosome 1e"/>
</dbReference>
<dbReference type="RefSeq" id="XP_071909473.1">
    <property type="nucleotide sequence ID" value="XM_072053372.1"/>
</dbReference>
<gene>
    <name evidence="4" type="primary">LOC113700881</name>
</gene>
<accession>A0ABM4UQB0</accession>
<dbReference type="Gene3D" id="2.40.50.140">
    <property type="entry name" value="Nucleic acid-binding proteins"/>
    <property type="match status" value="2"/>
</dbReference>
<keyword evidence="1" id="KW-0233">DNA recombination</keyword>
<keyword evidence="1" id="KW-0234">DNA repair</keyword>
<dbReference type="PANTHER" id="PTHR10492:SF100">
    <property type="entry name" value="ATP-DEPENDENT DNA HELICASE"/>
    <property type="match status" value="1"/>
</dbReference>
<keyword evidence="1" id="KW-0347">Helicase</keyword>
<dbReference type="InterPro" id="IPR012340">
    <property type="entry name" value="NA-bd_OB-fold"/>
</dbReference>
<dbReference type="SUPFAM" id="SSF52540">
    <property type="entry name" value="P-loop containing nucleoside triphosphate hydrolases"/>
    <property type="match status" value="1"/>
</dbReference>
<dbReference type="Pfam" id="PF05970">
    <property type="entry name" value="PIF1"/>
    <property type="match status" value="1"/>
</dbReference>
<keyword evidence="1" id="KW-0378">Hydrolase</keyword>
<proteinExistence type="inferred from homology"/>
<name>A0ABM4UQB0_COFAR</name>
<feature type="domain" description="DNA helicase Pif1-like DEAD-box helicase" evidence="2">
    <location>
        <begin position="6"/>
        <end position="194"/>
    </location>
</feature>
<dbReference type="GeneID" id="113700881"/>
<dbReference type="EC" id="5.6.2.3" evidence="1"/>
<dbReference type="InterPro" id="IPR027417">
    <property type="entry name" value="P-loop_NTPase"/>
</dbReference>
<reference evidence="4" key="2">
    <citation type="submission" date="2025-08" db="UniProtKB">
        <authorList>
            <consortium name="RefSeq"/>
        </authorList>
    </citation>
    <scope>IDENTIFICATION</scope>
    <source>
        <tissue evidence="4">Leaves</tissue>
    </source>
</reference>
<keyword evidence="1" id="KW-0067">ATP-binding</keyword>
<evidence type="ECO:0000259" key="2">
    <source>
        <dbReference type="Pfam" id="PF05970"/>
    </source>
</evidence>
<protein>
    <recommendedName>
        <fullName evidence="1">ATP-dependent DNA helicase</fullName>
        <ecNumber evidence="1">5.6.2.3</ecNumber>
    </recommendedName>
</protein>
<evidence type="ECO:0000313" key="3">
    <source>
        <dbReference type="Proteomes" id="UP001652660"/>
    </source>
</evidence>
<reference evidence="3" key="1">
    <citation type="journal article" date="2025" name="Foods">
        <title>Unveiling the Microbial Signatures of Arabica Coffee Cherries: Insights into Ripeness Specific Diversity, Functional Traits, and Implications for Quality and Safety.</title>
        <authorList>
            <consortium name="RefSeq"/>
            <person name="Tenea G.N."/>
            <person name="Cifuentes V."/>
            <person name="Reyes P."/>
            <person name="Cevallos-Vallejos M."/>
        </authorList>
    </citation>
    <scope>NUCLEOTIDE SEQUENCE [LARGE SCALE GENOMIC DNA]</scope>
</reference>
<sequence>MSEVLFSGNTSFFVDGPGGTGKTFLYRSLLATLRSHGHIAIVVASSSVAASILLGGRTAHSRFKIPLDVSANKICQISKQSSIARLIALAKLILWDEASMAKKDTVEAFDLLLKDVMDSNNPFGGKVVVFGGDFRQTLPVIPNVSRDQQIEASFVHSPLWKTLQKITLSENMRAISDRQYSEFLLRVEEGHEPEDEEGKISLHKDILIPFTTKDASLNRMGDLLFIDDIKPGMKSWTAIITVQEKLNVCSAPSTSTKWQKFIFVDSKGSKVQGVLFDYAIQKMGPKLKLYKKYRISNAEVRSAAERFQLDGLKLQWIISTKTIVEEIDEADSSVLPFHFDFTAYKDLPPYADMKYEIVDVIGIVIHVSSVIPVHKDSRSSLVQKFWLVNEEMNPILLSLWNEFTKNEGKSITELKDKYPVLICRRLNVVMYNGIALSTRNDSVILVNPPVREVNQLKHWAARNEKSFAGLLEDNMHAKQSPQLFHQSHQKIISIIDVVPTQKVSWVKAQVSFKHIIQKYYYMGCIKCHRMTAANFGTTFTCNHCNEKQQASPRKAISTCNSLFHVKLQPFVQK</sequence>
<dbReference type="SUPFAM" id="SSF50249">
    <property type="entry name" value="Nucleic acid-binding proteins"/>
    <property type="match status" value="2"/>
</dbReference>
<keyword evidence="1" id="KW-0227">DNA damage</keyword>